<dbReference type="GO" id="GO:0046513">
    <property type="term" value="P:ceramide biosynthetic process"/>
    <property type="evidence" value="ECO:0007669"/>
    <property type="project" value="InterPro"/>
</dbReference>
<dbReference type="PROSITE" id="PS50922">
    <property type="entry name" value="TLC"/>
    <property type="match status" value="1"/>
</dbReference>
<feature type="region of interest" description="Disordered" evidence="7">
    <location>
        <begin position="424"/>
        <end position="460"/>
    </location>
</feature>
<comment type="similarity">
    <text evidence="2">Belongs to the sphingosine N-acyltransferase family.</text>
</comment>
<evidence type="ECO:0000256" key="7">
    <source>
        <dbReference type="SAM" id="MobiDB-lite"/>
    </source>
</evidence>
<evidence type="ECO:0000256" key="2">
    <source>
        <dbReference type="ARBA" id="ARBA00009808"/>
    </source>
</evidence>
<feature type="region of interest" description="Disordered" evidence="7">
    <location>
        <begin position="1"/>
        <end position="56"/>
    </location>
</feature>
<feature type="compositionally biased region" description="Basic and acidic residues" evidence="7">
    <location>
        <begin position="451"/>
        <end position="460"/>
    </location>
</feature>
<dbReference type="Pfam" id="PF03798">
    <property type="entry name" value="TRAM_LAG1_CLN8"/>
    <property type="match status" value="1"/>
</dbReference>
<evidence type="ECO:0000256" key="4">
    <source>
        <dbReference type="ARBA" id="ARBA00022989"/>
    </source>
</evidence>
<keyword evidence="4 8" id="KW-1133">Transmembrane helix</keyword>
<evidence type="ECO:0000313" key="10">
    <source>
        <dbReference type="EMBL" id="KAI5948965.1"/>
    </source>
</evidence>
<feature type="transmembrane region" description="Helical" evidence="8">
    <location>
        <begin position="174"/>
        <end position="195"/>
    </location>
</feature>
<dbReference type="PANTHER" id="PTHR12560">
    <property type="entry name" value="LONGEVITY ASSURANCE FACTOR 1 LAG1"/>
    <property type="match status" value="1"/>
</dbReference>
<feature type="compositionally biased region" description="Basic and acidic residues" evidence="7">
    <location>
        <begin position="14"/>
        <end position="23"/>
    </location>
</feature>
<name>A0AAD5BA96_9ASCO</name>
<feature type="domain" description="TLC" evidence="9">
    <location>
        <begin position="165"/>
        <end position="379"/>
    </location>
</feature>
<feature type="transmembrane region" description="Helical" evidence="8">
    <location>
        <begin position="348"/>
        <end position="369"/>
    </location>
</feature>
<feature type="compositionally biased region" description="Basic and acidic residues" evidence="7">
    <location>
        <begin position="400"/>
        <end position="409"/>
    </location>
</feature>
<feature type="compositionally biased region" description="Polar residues" evidence="7">
    <location>
        <begin position="44"/>
        <end position="53"/>
    </location>
</feature>
<evidence type="ECO:0000256" key="6">
    <source>
        <dbReference type="PROSITE-ProRule" id="PRU00205"/>
    </source>
</evidence>
<dbReference type="AlphaFoldDB" id="A0AAD5BA96"/>
<comment type="caution">
    <text evidence="10">The sequence shown here is derived from an EMBL/GenBank/DDBJ whole genome shotgun (WGS) entry which is preliminary data.</text>
</comment>
<dbReference type="RefSeq" id="XP_051606475.1">
    <property type="nucleotide sequence ID" value="XM_051754601.1"/>
</dbReference>
<dbReference type="InterPro" id="IPR006634">
    <property type="entry name" value="TLC-dom"/>
</dbReference>
<dbReference type="InterPro" id="IPR016439">
    <property type="entry name" value="Lag1/Lac1-like"/>
</dbReference>
<dbReference type="Proteomes" id="UP001204833">
    <property type="component" value="Unassembled WGS sequence"/>
</dbReference>
<keyword evidence="5 6" id="KW-0472">Membrane</keyword>
<gene>
    <name evidence="10" type="ORF">KGF57_005028</name>
</gene>
<dbReference type="GO" id="GO:0050291">
    <property type="term" value="F:sphingosine N-acyltransferase activity"/>
    <property type="evidence" value="ECO:0007669"/>
    <property type="project" value="InterPro"/>
</dbReference>
<feature type="compositionally biased region" description="Polar residues" evidence="7">
    <location>
        <begin position="24"/>
        <end position="35"/>
    </location>
</feature>
<sequence length="460" mass="53690">MATSTKIKTRRSSSRSEEVHESFKINTTTSSYNLQDTEDHDYSSTKGSSTGEEATQDDDYHGSLWAKVERNQIPLSRNLMILLYSLNWLSTDPRITNFTRKFLHLQNQVGYNSEGNPIYDIHIDDIYFVTNWVITVTFLRSFLMKYCFGPFAAKFCHIYSRKAKIRFAEQSWSWVYYSISFIYGVFLYLDAPYYNNLDQIYINWPNFLMDARFKSYYLISMAFWLQQIFVLHVEKPRKDHYQMFSHHIITCCLIIGSYYYYFFRIGHLILMIMDSVDICLAAAKMLKYAGRLVACDAMFVVFLVSWIGLRHGAYNYIFYHAWHKSVHLMQDGQCMVGNDQKRCWTPTVINTFLGLLGGLQIITCIWMYLISKVAYKVIIGVGAEDVRSDEDDTDFENNEEEKVQGEGVEEKEFQEIDEVEVYHDDVDGNGNGNVNGETNDKSDIITEVDNDAIRHGERYD</sequence>
<reference evidence="10 11" key="1">
    <citation type="journal article" date="2022" name="DNA Res.">
        <title>Genome analysis of five recently described species of the CUG-Ser clade uncovers Candida theae as a new hybrid lineage with pathogenic potential in the Candida parapsilosis species complex.</title>
        <authorList>
            <person name="Mixao V."/>
            <person name="Del Olmo V."/>
            <person name="Hegedusova E."/>
            <person name="Saus E."/>
            <person name="Pryszcz L."/>
            <person name="Cillingova A."/>
            <person name="Nosek J."/>
            <person name="Gabaldon T."/>
        </authorList>
    </citation>
    <scope>NUCLEOTIDE SEQUENCE [LARGE SCALE GENOMIC DNA]</scope>
    <source>
        <strain evidence="10 11">CBS 12239</strain>
    </source>
</reference>
<dbReference type="GO" id="GO:0016020">
    <property type="term" value="C:membrane"/>
    <property type="evidence" value="ECO:0007669"/>
    <property type="project" value="UniProtKB-SubCell"/>
</dbReference>
<evidence type="ECO:0000256" key="3">
    <source>
        <dbReference type="ARBA" id="ARBA00022692"/>
    </source>
</evidence>
<dbReference type="EMBL" id="JAIHNG010000175">
    <property type="protein sequence ID" value="KAI5948965.1"/>
    <property type="molecule type" value="Genomic_DNA"/>
</dbReference>
<keyword evidence="11" id="KW-1185">Reference proteome</keyword>
<dbReference type="PANTHER" id="PTHR12560:SF0">
    <property type="entry name" value="LD18904P"/>
    <property type="match status" value="1"/>
</dbReference>
<organism evidence="10 11">
    <name type="scientific">Candida theae</name>
    <dbReference type="NCBI Taxonomy" id="1198502"/>
    <lineage>
        <taxon>Eukaryota</taxon>
        <taxon>Fungi</taxon>
        <taxon>Dikarya</taxon>
        <taxon>Ascomycota</taxon>
        <taxon>Saccharomycotina</taxon>
        <taxon>Pichiomycetes</taxon>
        <taxon>Debaryomycetaceae</taxon>
        <taxon>Candida/Lodderomyces clade</taxon>
        <taxon>Candida</taxon>
    </lineage>
</organism>
<evidence type="ECO:0000259" key="9">
    <source>
        <dbReference type="PROSITE" id="PS50922"/>
    </source>
</evidence>
<feature type="compositionally biased region" description="Acidic residues" evidence="7">
    <location>
        <begin position="389"/>
        <end position="399"/>
    </location>
</feature>
<dbReference type="GeneID" id="76153072"/>
<dbReference type="SMART" id="SM00724">
    <property type="entry name" value="TLC"/>
    <property type="match status" value="1"/>
</dbReference>
<proteinExistence type="inferred from homology"/>
<comment type="subcellular location">
    <subcellularLocation>
        <location evidence="1">Membrane</location>
        <topology evidence="1">Multi-pass membrane protein</topology>
    </subcellularLocation>
</comment>
<evidence type="ECO:0000313" key="11">
    <source>
        <dbReference type="Proteomes" id="UP001204833"/>
    </source>
</evidence>
<accession>A0AAD5BA96</accession>
<keyword evidence="3 6" id="KW-0812">Transmembrane</keyword>
<protein>
    <submittedName>
        <fullName evidence="10">Lag1</fullName>
    </submittedName>
</protein>
<feature type="transmembrane region" description="Helical" evidence="8">
    <location>
        <begin position="244"/>
        <end position="262"/>
    </location>
</feature>
<evidence type="ECO:0000256" key="5">
    <source>
        <dbReference type="ARBA" id="ARBA00023136"/>
    </source>
</evidence>
<feature type="transmembrane region" description="Helical" evidence="8">
    <location>
        <begin position="293"/>
        <end position="309"/>
    </location>
</feature>
<feature type="transmembrane region" description="Helical" evidence="8">
    <location>
        <begin position="215"/>
        <end position="232"/>
    </location>
</feature>
<evidence type="ECO:0000256" key="1">
    <source>
        <dbReference type="ARBA" id="ARBA00004141"/>
    </source>
</evidence>
<feature type="region of interest" description="Disordered" evidence="7">
    <location>
        <begin position="389"/>
        <end position="409"/>
    </location>
</feature>
<evidence type="ECO:0000256" key="8">
    <source>
        <dbReference type="SAM" id="Phobius"/>
    </source>
</evidence>